<sequence>MTDREYTIRLTPDEALLLSDWLDRMLDQDDFRALVDGDRAVLAPLYRITGTLETTLTEIFAPDYGARVDAARVRLIEGLGDLDDGAPPGRAREFRPAGPVPDTVDEDLVSTAGERETLERFLDHHRYVLRGKLRDLPDADGRRQLVGSETTLLGLLRHVAAVERNWFQHILAGRPREQIAGNSRGDDASWVLPRNETAVNVLAAHEAACAESRRIAAGFDLDHTVPHERLGRVSLRWVFVHLIREYARHAGHADILREQLDGVTGD</sequence>
<accession>A0A8J3ZUC9</accession>
<reference evidence="1" key="1">
    <citation type="submission" date="2021-01" db="EMBL/GenBank/DDBJ databases">
        <title>Whole genome shotgun sequence of Virgisporangium ochraceum NBRC 16418.</title>
        <authorList>
            <person name="Komaki H."/>
            <person name="Tamura T."/>
        </authorList>
    </citation>
    <scope>NUCLEOTIDE SEQUENCE</scope>
    <source>
        <strain evidence="1">NBRC 16418</strain>
    </source>
</reference>
<protein>
    <recommendedName>
        <fullName evidence="3">Mini-circle protein</fullName>
    </recommendedName>
</protein>
<dbReference type="Gene3D" id="1.20.120.450">
    <property type="entry name" value="dinb family like domain"/>
    <property type="match status" value="1"/>
</dbReference>
<comment type="caution">
    <text evidence="1">The sequence shown here is derived from an EMBL/GenBank/DDBJ whole genome shotgun (WGS) entry which is preliminary data.</text>
</comment>
<proteinExistence type="predicted"/>
<name>A0A8J3ZUC9_9ACTN</name>
<evidence type="ECO:0008006" key="3">
    <source>
        <dbReference type="Google" id="ProtNLM"/>
    </source>
</evidence>
<dbReference type="RefSeq" id="WP_373873809.1">
    <property type="nucleotide sequence ID" value="NZ_BOPH01000028.1"/>
</dbReference>
<evidence type="ECO:0000313" key="2">
    <source>
        <dbReference type="Proteomes" id="UP000635606"/>
    </source>
</evidence>
<evidence type="ECO:0000313" key="1">
    <source>
        <dbReference type="EMBL" id="GIJ67641.1"/>
    </source>
</evidence>
<gene>
    <name evidence="1" type="ORF">Voc01_025580</name>
</gene>
<organism evidence="1 2">
    <name type="scientific">Virgisporangium ochraceum</name>
    <dbReference type="NCBI Taxonomy" id="65505"/>
    <lineage>
        <taxon>Bacteria</taxon>
        <taxon>Bacillati</taxon>
        <taxon>Actinomycetota</taxon>
        <taxon>Actinomycetes</taxon>
        <taxon>Micromonosporales</taxon>
        <taxon>Micromonosporaceae</taxon>
        <taxon>Virgisporangium</taxon>
    </lineage>
</organism>
<keyword evidence="2" id="KW-1185">Reference proteome</keyword>
<dbReference type="EMBL" id="BOPH01000028">
    <property type="protein sequence ID" value="GIJ67641.1"/>
    <property type="molecule type" value="Genomic_DNA"/>
</dbReference>
<dbReference type="Proteomes" id="UP000635606">
    <property type="component" value="Unassembled WGS sequence"/>
</dbReference>
<dbReference type="InterPro" id="IPR034660">
    <property type="entry name" value="DinB/YfiT-like"/>
</dbReference>
<dbReference type="InterPro" id="IPR007061">
    <property type="entry name" value="MST-like"/>
</dbReference>
<dbReference type="AlphaFoldDB" id="A0A8J3ZUC9"/>
<dbReference type="SUPFAM" id="SSF109854">
    <property type="entry name" value="DinB/YfiT-like putative metalloenzymes"/>
    <property type="match status" value="1"/>
</dbReference>
<dbReference type="Pfam" id="PF04978">
    <property type="entry name" value="MST"/>
    <property type="match status" value="1"/>
</dbReference>